<protein>
    <recommendedName>
        <fullName evidence="1">Glucosamine inositolphosphorylceramide transferase 1 N-terminal domain-containing protein</fullName>
    </recommendedName>
</protein>
<dbReference type="RefSeq" id="WP_176065375.1">
    <property type="nucleotide sequence ID" value="NZ_BJTG01000005.1"/>
</dbReference>
<proteinExistence type="predicted"/>
<keyword evidence="3" id="KW-1185">Reference proteome</keyword>
<dbReference type="InterPro" id="IPR004263">
    <property type="entry name" value="Exostosin"/>
</dbReference>
<evidence type="ECO:0000259" key="1">
    <source>
        <dbReference type="Pfam" id="PF24793"/>
    </source>
</evidence>
<dbReference type="SUPFAM" id="SSF75005">
    <property type="entry name" value="Arabinanase/levansucrase/invertase"/>
    <property type="match status" value="1"/>
</dbReference>
<dbReference type="Gene3D" id="2.115.10.20">
    <property type="entry name" value="Glycosyl hydrolase domain, family 43"/>
    <property type="match status" value="1"/>
</dbReference>
<evidence type="ECO:0000313" key="2">
    <source>
        <dbReference type="EMBL" id="GEJ57617.1"/>
    </source>
</evidence>
<name>A0A7I9VNR2_9BACT</name>
<evidence type="ECO:0000313" key="3">
    <source>
        <dbReference type="Proteomes" id="UP000503640"/>
    </source>
</evidence>
<dbReference type="GO" id="GO:0016757">
    <property type="term" value="F:glycosyltransferase activity"/>
    <property type="evidence" value="ECO:0007669"/>
    <property type="project" value="InterPro"/>
</dbReference>
<gene>
    <name evidence="2" type="ORF">AMYX_23580</name>
</gene>
<sequence length="325" mass="36729">MDDRQPLPGRRGLLSKVPGRLPIYSIGIYTGPSPLALASPATGLANPVLTRESVTDHYASFIADPFMIRAGGSWHMFFEALNWEGSRRKGEIAHAVSADAFHWSYQGVVLAEPFHLSYPYVFEWQSERYMIPESSEAGAVRLYRAQRFPDRWTFVKDLLVGPVHLDSSIFHRDGRWWLLTNTDEERGTLHLFHATELLGPWVEHPRSPVVRSDLALGRPAGRVISVGDRLLRFAQDCRQAYGASVAAVEITRLTPTEYEERPLAERPVLAGTGQGWNRVGMHHLDAHQLEDGSWIACVDGWLDRFRRPRELAAWAADHARRLMSS</sequence>
<comment type="caution">
    <text evidence="2">The sequence shown here is derived from an EMBL/GenBank/DDBJ whole genome shotgun (WGS) entry which is preliminary data.</text>
</comment>
<organism evidence="2 3">
    <name type="scientific">Anaeromyxobacter diazotrophicus</name>
    <dbReference type="NCBI Taxonomy" id="2590199"/>
    <lineage>
        <taxon>Bacteria</taxon>
        <taxon>Pseudomonadati</taxon>
        <taxon>Myxococcota</taxon>
        <taxon>Myxococcia</taxon>
        <taxon>Myxococcales</taxon>
        <taxon>Cystobacterineae</taxon>
        <taxon>Anaeromyxobacteraceae</taxon>
        <taxon>Anaeromyxobacter</taxon>
    </lineage>
</organism>
<feature type="domain" description="Glucosamine inositolphosphorylceramide transferase 1 N-terminal" evidence="1">
    <location>
        <begin position="24"/>
        <end position="300"/>
    </location>
</feature>
<reference evidence="3" key="1">
    <citation type="journal article" date="2020" name="Appl. Environ. Microbiol.">
        <title>Diazotrophic Anaeromyxobacter Isolates from Soils.</title>
        <authorList>
            <person name="Masuda Y."/>
            <person name="Yamanaka H."/>
            <person name="Xu Z.X."/>
            <person name="Shiratori Y."/>
            <person name="Aono T."/>
            <person name="Amachi S."/>
            <person name="Senoo K."/>
            <person name="Itoh H."/>
        </authorList>
    </citation>
    <scope>NUCLEOTIDE SEQUENCE [LARGE SCALE GENOMIC DNA]</scope>
    <source>
        <strain evidence="3">R267</strain>
    </source>
</reference>
<dbReference type="PANTHER" id="PTHR48261:SF2">
    <property type="entry name" value="ACETYLGLUCOSAMINYLTRANSFERASE"/>
    <property type="match status" value="1"/>
</dbReference>
<accession>A0A7I9VNR2</accession>
<dbReference type="Proteomes" id="UP000503640">
    <property type="component" value="Unassembled WGS sequence"/>
</dbReference>
<dbReference type="PANTHER" id="PTHR48261">
    <property type="entry name" value="ACETYLGLUCOSAMINYLTRANSFERASE"/>
    <property type="match status" value="1"/>
</dbReference>
<dbReference type="EMBL" id="BJTG01000005">
    <property type="protein sequence ID" value="GEJ57617.1"/>
    <property type="molecule type" value="Genomic_DNA"/>
</dbReference>
<dbReference type="AlphaFoldDB" id="A0A7I9VNR2"/>
<dbReference type="Pfam" id="PF24793">
    <property type="entry name" value="GINT1_N"/>
    <property type="match status" value="1"/>
</dbReference>
<dbReference type="InterPro" id="IPR056442">
    <property type="entry name" value="GINT1_N"/>
</dbReference>
<dbReference type="InterPro" id="IPR023296">
    <property type="entry name" value="Glyco_hydro_beta-prop_sf"/>
</dbReference>